<evidence type="ECO:0000313" key="3">
    <source>
        <dbReference type="Proteomes" id="UP000198417"/>
    </source>
</evidence>
<name>A0A238UWS1_9RHOB</name>
<evidence type="ECO:0008006" key="4">
    <source>
        <dbReference type="Google" id="ProtNLM"/>
    </source>
</evidence>
<proteinExistence type="predicted"/>
<dbReference type="Proteomes" id="UP000198417">
    <property type="component" value="Unassembled WGS sequence"/>
</dbReference>
<reference evidence="2 3" key="1">
    <citation type="submission" date="2017-06" db="EMBL/GenBank/DDBJ databases">
        <authorList>
            <person name="Kim H.J."/>
            <person name="Triplett B.A."/>
        </authorList>
    </citation>
    <scope>NUCLEOTIDE SEQUENCE [LARGE SCALE GENOMIC DNA]</scope>
    <source>
        <strain evidence="2 3">DSM 29052</strain>
    </source>
</reference>
<keyword evidence="3" id="KW-1185">Reference proteome</keyword>
<dbReference type="EMBL" id="FZNN01000001">
    <property type="protein sequence ID" value="SNR26675.1"/>
    <property type="molecule type" value="Genomic_DNA"/>
</dbReference>
<protein>
    <recommendedName>
        <fullName evidence="4">Lysozyme inhibitor LprI N-terminal domain-containing protein</fullName>
    </recommendedName>
</protein>
<feature type="signal peptide" evidence="1">
    <location>
        <begin position="1"/>
        <end position="25"/>
    </location>
</feature>
<feature type="chain" id="PRO_5013076734" description="Lysozyme inhibitor LprI N-terminal domain-containing protein" evidence="1">
    <location>
        <begin position="26"/>
        <end position="135"/>
    </location>
</feature>
<evidence type="ECO:0000313" key="2">
    <source>
        <dbReference type="EMBL" id="SNR26675.1"/>
    </source>
</evidence>
<keyword evidence="1" id="KW-0732">Signal</keyword>
<accession>A0A238UWS1</accession>
<evidence type="ECO:0000256" key="1">
    <source>
        <dbReference type="SAM" id="SignalP"/>
    </source>
</evidence>
<organism evidence="2 3">
    <name type="scientific">Puniceibacterium sediminis</name>
    <dbReference type="NCBI Taxonomy" id="1608407"/>
    <lineage>
        <taxon>Bacteria</taxon>
        <taxon>Pseudomonadati</taxon>
        <taxon>Pseudomonadota</taxon>
        <taxon>Alphaproteobacteria</taxon>
        <taxon>Rhodobacterales</taxon>
        <taxon>Paracoccaceae</taxon>
        <taxon>Puniceibacterium</taxon>
    </lineage>
</organism>
<dbReference type="AlphaFoldDB" id="A0A238UWS1"/>
<dbReference type="RefSeq" id="WP_089268713.1">
    <property type="nucleotide sequence ID" value="NZ_FZNN01000001.1"/>
</dbReference>
<gene>
    <name evidence="2" type="ORF">SAMN06265370_101271</name>
</gene>
<dbReference type="OrthoDB" id="7872837at2"/>
<sequence length="135" mass="14753">MAKLHHTLGTLCAALIWIAALSAPASGLPAAKRDLAYVFADCAGRMSAMMEFQWMFDGAASERTDVTITRFDVLIDATAGPEQTGRELLNWRIEAKMAQSRLLNLATFGQDERLRRQAARAAAQYVAHCEALLLG</sequence>